<feature type="compositionally biased region" description="Gly residues" evidence="3">
    <location>
        <begin position="337"/>
        <end position="347"/>
    </location>
</feature>
<feature type="region of interest" description="Disordered" evidence="3">
    <location>
        <begin position="72"/>
        <end position="391"/>
    </location>
</feature>
<feature type="compositionally biased region" description="Polar residues" evidence="3">
    <location>
        <begin position="183"/>
        <end position="207"/>
    </location>
</feature>
<evidence type="ECO:0000313" key="6">
    <source>
        <dbReference type="Proteomes" id="UP000007801"/>
    </source>
</evidence>
<gene>
    <name evidence="5" type="primary">Dana\GF16214</name>
    <name evidence="5" type="synonym">dana_GLEANR_17484</name>
    <name evidence="5" type="ORF">GF16214</name>
</gene>
<dbReference type="SMR" id="B3LYW1"/>
<dbReference type="InterPro" id="IPR000504">
    <property type="entry name" value="RRM_dom"/>
</dbReference>
<evidence type="ECO:0000256" key="2">
    <source>
        <dbReference type="PROSITE-ProRule" id="PRU00176"/>
    </source>
</evidence>
<dbReference type="GeneID" id="6499011"/>
<dbReference type="SMART" id="SM00360">
    <property type="entry name" value="RRM"/>
    <property type="match status" value="1"/>
</dbReference>
<dbReference type="PROSITE" id="PS50102">
    <property type="entry name" value="RRM"/>
    <property type="match status" value="1"/>
</dbReference>
<dbReference type="FunFam" id="3.30.70.330:FF:001212">
    <property type="entry name" value="Uncharacterized protein, isoform A"/>
    <property type="match status" value="1"/>
</dbReference>
<feature type="compositionally biased region" description="Polar residues" evidence="3">
    <location>
        <begin position="119"/>
        <end position="129"/>
    </location>
</feature>
<dbReference type="KEGG" id="dan:6499011"/>
<dbReference type="eggNOG" id="KOG0118">
    <property type="taxonomic scope" value="Eukaryota"/>
</dbReference>
<dbReference type="InterPro" id="IPR050907">
    <property type="entry name" value="SRSF"/>
</dbReference>
<dbReference type="Gene3D" id="3.30.70.330">
    <property type="match status" value="1"/>
</dbReference>
<dbReference type="PANTHER" id="PTHR23147">
    <property type="entry name" value="SERINE/ARGININE RICH SPLICING FACTOR"/>
    <property type="match status" value="1"/>
</dbReference>
<dbReference type="OMA" id="DVMNRCG"/>
<proteinExistence type="predicted"/>
<feature type="compositionally biased region" description="Basic and acidic residues" evidence="3">
    <location>
        <begin position="135"/>
        <end position="146"/>
    </location>
</feature>
<dbReference type="InParanoid" id="B3LYW1"/>
<dbReference type="Proteomes" id="UP000007801">
    <property type="component" value="Unassembled WGS sequence"/>
</dbReference>
<evidence type="ECO:0000256" key="1">
    <source>
        <dbReference type="ARBA" id="ARBA00022884"/>
    </source>
</evidence>
<evidence type="ECO:0000259" key="4">
    <source>
        <dbReference type="PROSITE" id="PS50102"/>
    </source>
</evidence>
<protein>
    <recommendedName>
        <fullName evidence="4">RRM domain-containing protein</fullName>
    </recommendedName>
</protein>
<feature type="compositionally biased region" description="Gly residues" evidence="3">
    <location>
        <begin position="238"/>
        <end position="247"/>
    </location>
</feature>
<feature type="domain" description="RRM" evidence="4">
    <location>
        <begin position="5"/>
        <end position="75"/>
    </location>
</feature>
<dbReference type="FunCoup" id="B3LYW1">
    <property type="interactions" value="1"/>
</dbReference>
<dbReference type="STRING" id="7217.B3LYW1"/>
<dbReference type="GO" id="GO:0003723">
    <property type="term" value="F:RNA binding"/>
    <property type="evidence" value="ECO:0007669"/>
    <property type="project" value="UniProtKB-UniRule"/>
</dbReference>
<keyword evidence="1 2" id="KW-0694">RNA-binding</keyword>
<dbReference type="InterPro" id="IPR035979">
    <property type="entry name" value="RBD_domain_sf"/>
</dbReference>
<organism evidence="5 6">
    <name type="scientific">Drosophila ananassae</name>
    <name type="common">Fruit fly</name>
    <dbReference type="NCBI Taxonomy" id="7217"/>
    <lineage>
        <taxon>Eukaryota</taxon>
        <taxon>Metazoa</taxon>
        <taxon>Ecdysozoa</taxon>
        <taxon>Arthropoda</taxon>
        <taxon>Hexapoda</taxon>
        <taxon>Insecta</taxon>
        <taxon>Pterygota</taxon>
        <taxon>Neoptera</taxon>
        <taxon>Endopterygota</taxon>
        <taxon>Diptera</taxon>
        <taxon>Brachycera</taxon>
        <taxon>Muscomorpha</taxon>
        <taxon>Ephydroidea</taxon>
        <taxon>Drosophilidae</taxon>
        <taxon>Drosophila</taxon>
        <taxon>Sophophora</taxon>
    </lineage>
</organism>
<dbReference type="SUPFAM" id="SSF54928">
    <property type="entry name" value="RNA-binding domain, RBD"/>
    <property type="match status" value="1"/>
</dbReference>
<reference evidence="5 6" key="1">
    <citation type="journal article" date="2007" name="Nature">
        <title>Evolution of genes and genomes on the Drosophila phylogeny.</title>
        <authorList>
            <consortium name="Drosophila 12 Genomes Consortium"/>
            <person name="Clark A.G."/>
            <person name="Eisen M.B."/>
            <person name="Smith D.R."/>
            <person name="Bergman C.M."/>
            <person name="Oliver B."/>
            <person name="Markow T.A."/>
            <person name="Kaufman T.C."/>
            <person name="Kellis M."/>
            <person name="Gelbart W."/>
            <person name="Iyer V.N."/>
            <person name="Pollard D.A."/>
            <person name="Sackton T.B."/>
            <person name="Larracuente A.M."/>
            <person name="Singh N.D."/>
            <person name="Abad J.P."/>
            <person name="Abt D.N."/>
            <person name="Adryan B."/>
            <person name="Aguade M."/>
            <person name="Akashi H."/>
            <person name="Anderson W.W."/>
            <person name="Aquadro C.F."/>
            <person name="Ardell D.H."/>
            <person name="Arguello R."/>
            <person name="Artieri C.G."/>
            <person name="Barbash D.A."/>
            <person name="Barker D."/>
            <person name="Barsanti P."/>
            <person name="Batterham P."/>
            <person name="Batzoglou S."/>
            <person name="Begun D."/>
            <person name="Bhutkar A."/>
            <person name="Blanco E."/>
            <person name="Bosak S.A."/>
            <person name="Bradley R.K."/>
            <person name="Brand A.D."/>
            <person name="Brent M.R."/>
            <person name="Brooks A.N."/>
            <person name="Brown R.H."/>
            <person name="Butlin R.K."/>
            <person name="Caggese C."/>
            <person name="Calvi B.R."/>
            <person name="Bernardo de Carvalho A."/>
            <person name="Caspi A."/>
            <person name="Castrezana S."/>
            <person name="Celniker S.E."/>
            <person name="Chang J.L."/>
            <person name="Chapple C."/>
            <person name="Chatterji S."/>
            <person name="Chinwalla A."/>
            <person name="Civetta A."/>
            <person name="Clifton S.W."/>
            <person name="Comeron J.M."/>
            <person name="Costello J.C."/>
            <person name="Coyne J.A."/>
            <person name="Daub J."/>
            <person name="David R.G."/>
            <person name="Delcher A.L."/>
            <person name="Delehaunty K."/>
            <person name="Do C.B."/>
            <person name="Ebling H."/>
            <person name="Edwards K."/>
            <person name="Eickbush T."/>
            <person name="Evans J.D."/>
            <person name="Filipski A."/>
            <person name="Findeiss S."/>
            <person name="Freyhult E."/>
            <person name="Fulton L."/>
            <person name="Fulton R."/>
            <person name="Garcia A.C."/>
            <person name="Gardiner A."/>
            <person name="Garfield D.A."/>
            <person name="Garvin B.E."/>
            <person name="Gibson G."/>
            <person name="Gilbert D."/>
            <person name="Gnerre S."/>
            <person name="Godfrey J."/>
            <person name="Good R."/>
            <person name="Gotea V."/>
            <person name="Gravely B."/>
            <person name="Greenberg A.J."/>
            <person name="Griffiths-Jones S."/>
            <person name="Gross S."/>
            <person name="Guigo R."/>
            <person name="Gustafson E.A."/>
            <person name="Haerty W."/>
            <person name="Hahn M.W."/>
            <person name="Halligan D.L."/>
            <person name="Halpern A.L."/>
            <person name="Halter G.M."/>
            <person name="Han M.V."/>
            <person name="Heger A."/>
            <person name="Hillier L."/>
            <person name="Hinrichs A.S."/>
            <person name="Holmes I."/>
            <person name="Hoskins R.A."/>
            <person name="Hubisz M.J."/>
            <person name="Hultmark D."/>
            <person name="Huntley M.A."/>
            <person name="Jaffe D.B."/>
            <person name="Jagadeeshan S."/>
            <person name="Jeck W.R."/>
            <person name="Johnson J."/>
            <person name="Jones C.D."/>
            <person name="Jordan W.C."/>
            <person name="Karpen G.H."/>
            <person name="Kataoka E."/>
            <person name="Keightley P.D."/>
            <person name="Kheradpour P."/>
            <person name="Kirkness E.F."/>
            <person name="Koerich L.B."/>
            <person name="Kristiansen K."/>
            <person name="Kudrna D."/>
            <person name="Kulathinal R.J."/>
            <person name="Kumar S."/>
            <person name="Kwok R."/>
            <person name="Lander E."/>
            <person name="Langley C.H."/>
            <person name="Lapoint R."/>
            <person name="Lazzaro B.P."/>
            <person name="Lee S.J."/>
            <person name="Levesque L."/>
            <person name="Li R."/>
            <person name="Lin C.F."/>
            <person name="Lin M.F."/>
            <person name="Lindblad-Toh K."/>
            <person name="Llopart A."/>
            <person name="Long M."/>
            <person name="Low L."/>
            <person name="Lozovsky E."/>
            <person name="Lu J."/>
            <person name="Luo M."/>
            <person name="Machado C.A."/>
            <person name="Makalowski W."/>
            <person name="Marzo M."/>
            <person name="Matsuda M."/>
            <person name="Matzkin L."/>
            <person name="McAllister B."/>
            <person name="McBride C.S."/>
            <person name="McKernan B."/>
            <person name="McKernan K."/>
            <person name="Mendez-Lago M."/>
            <person name="Minx P."/>
            <person name="Mollenhauer M.U."/>
            <person name="Montooth K."/>
            <person name="Mount S.M."/>
            <person name="Mu X."/>
            <person name="Myers E."/>
            <person name="Negre B."/>
            <person name="Newfeld S."/>
            <person name="Nielsen R."/>
            <person name="Noor M.A."/>
            <person name="O'Grady P."/>
            <person name="Pachter L."/>
            <person name="Papaceit M."/>
            <person name="Parisi M.J."/>
            <person name="Parisi M."/>
            <person name="Parts L."/>
            <person name="Pedersen J.S."/>
            <person name="Pesole G."/>
            <person name="Phillippy A.M."/>
            <person name="Ponting C.P."/>
            <person name="Pop M."/>
            <person name="Porcelli D."/>
            <person name="Powell J.R."/>
            <person name="Prohaska S."/>
            <person name="Pruitt K."/>
            <person name="Puig M."/>
            <person name="Quesneville H."/>
            <person name="Ram K.R."/>
            <person name="Rand D."/>
            <person name="Rasmussen M.D."/>
            <person name="Reed L.K."/>
            <person name="Reenan R."/>
            <person name="Reily A."/>
            <person name="Remington K.A."/>
            <person name="Rieger T.T."/>
            <person name="Ritchie M.G."/>
            <person name="Robin C."/>
            <person name="Rogers Y.H."/>
            <person name="Rohde C."/>
            <person name="Rozas J."/>
            <person name="Rubenfield M.J."/>
            <person name="Ruiz A."/>
            <person name="Russo S."/>
            <person name="Salzberg S.L."/>
            <person name="Sanchez-Gracia A."/>
            <person name="Saranga D.J."/>
            <person name="Sato H."/>
            <person name="Schaeffer S.W."/>
            <person name="Schatz M.C."/>
            <person name="Schlenke T."/>
            <person name="Schwartz R."/>
            <person name="Segarra C."/>
            <person name="Singh R.S."/>
            <person name="Sirot L."/>
            <person name="Sirota M."/>
            <person name="Sisneros N.B."/>
            <person name="Smith C.D."/>
            <person name="Smith T.F."/>
            <person name="Spieth J."/>
            <person name="Stage D.E."/>
            <person name="Stark A."/>
            <person name="Stephan W."/>
            <person name="Strausberg R.L."/>
            <person name="Strempel S."/>
            <person name="Sturgill D."/>
            <person name="Sutton G."/>
            <person name="Sutton G.G."/>
            <person name="Tao W."/>
            <person name="Teichmann S."/>
            <person name="Tobari Y.N."/>
            <person name="Tomimura Y."/>
            <person name="Tsolas J.M."/>
            <person name="Valente V.L."/>
            <person name="Venter E."/>
            <person name="Venter J.C."/>
            <person name="Vicario S."/>
            <person name="Vieira F.G."/>
            <person name="Vilella A.J."/>
            <person name="Villasante A."/>
            <person name="Walenz B."/>
            <person name="Wang J."/>
            <person name="Wasserman M."/>
            <person name="Watts T."/>
            <person name="Wilson D."/>
            <person name="Wilson R.K."/>
            <person name="Wing R.A."/>
            <person name="Wolfner M.F."/>
            <person name="Wong A."/>
            <person name="Wong G.K."/>
            <person name="Wu C.I."/>
            <person name="Wu G."/>
            <person name="Yamamoto D."/>
            <person name="Yang H.P."/>
            <person name="Yang S.P."/>
            <person name="Yorke J.A."/>
            <person name="Yoshida K."/>
            <person name="Zdobnov E."/>
            <person name="Zhang P."/>
            <person name="Zhang Y."/>
            <person name="Zimin A.V."/>
            <person name="Baldwin J."/>
            <person name="Abdouelleil A."/>
            <person name="Abdulkadir J."/>
            <person name="Abebe A."/>
            <person name="Abera B."/>
            <person name="Abreu J."/>
            <person name="Acer S.C."/>
            <person name="Aftuck L."/>
            <person name="Alexander A."/>
            <person name="An P."/>
            <person name="Anderson E."/>
            <person name="Anderson S."/>
            <person name="Arachi H."/>
            <person name="Azer M."/>
            <person name="Bachantsang P."/>
            <person name="Barry A."/>
            <person name="Bayul T."/>
            <person name="Berlin A."/>
            <person name="Bessette D."/>
            <person name="Bloom T."/>
            <person name="Blye J."/>
            <person name="Boguslavskiy L."/>
            <person name="Bonnet C."/>
            <person name="Boukhgalter B."/>
            <person name="Bourzgui I."/>
            <person name="Brown A."/>
            <person name="Cahill P."/>
            <person name="Channer S."/>
            <person name="Cheshatsang Y."/>
            <person name="Chuda L."/>
            <person name="Citroen M."/>
            <person name="Collymore A."/>
            <person name="Cooke P."/>
            <person name="Costello M."/>
            <person name="D'Aco K."/>
            <person name="Daza R."/>
            <person name="De Haan G."/>
            <person name="DeGray S."/>
            <person name="DeMaso C."/>
            <person name="Dhargay N."/>
            <person name="Dooley K."/>
            <person name="Dooley E."/>
            <person name="Doricent M."/>
            <person name="Dorje P."/>
            <person name="Dorjee K."/>
            <person name="Dupes A."/>
            <person name="Elong R."/>
            <person name="Falk J."/>
            <person name="Farina A."/>
            <person name="Faro S."/>
            <person name="Ferguson D."/>
            <person name="Fisher S."/>
            <person name="Foley C.D."/>
            <person name="Franke A."/>
            <person name="Friedrich D."/>
            <person name="Gadbois L."/>
            <person name="Gearin G."/>
            <person name="Gearin C.R."/>
            <person name="Giannoukos G."/>
            <person name="Goode T."/>
            <person name="Graham J."/>
            <person name="Grandbois E."/>
            <person name="Grewal S."/>
            <person name="Gyaltsen K."/>
            <person name="Hafez N."/>
            <person name="Hagos B."/>
            <person name="Hall J."/>
            <person name="Henson C."/>
            <person name="Hollinger A."/>
            <person name="Honan T."/>
            <person name="Huard M.D."/>
            <person name="Hughes L."/>
            <person name="Hurhula B."/>
            <person name="Husby M.E."/>
            <person name="Kamat A."/>
            <person name="Kanga B."/>
            <person name="Kashin S."/>
            <person name="Khazanovich D."/>
            <person name="Kisner P."/>
            <person name="Lance K."/>
            <person name="Lara M."/>
            <person name="Lee W."/>
            <person name="Lennon N."/>
            <person name="Letendre F."/>
            <person name="LeVine R."/>
            <person name="Lipovsky A."/>
            <person name="Liu X."/>
            <person name="Liu J."/>
            <person name="Liu S."/>
            <person name="Lokyitsang T."/>
            <person name="Lokyitsang Y."/>
            <person name="Lubonja R."/>
            <person name="Lui A."/>
            <person name="MacDonald P."/>
            <person name="Magnisalis V."/>
            <person name="Maru K."/>
            <person name="Matthews C."/>
            <person name="McCusker W."/>
            <person name="McDonough S."/>
            <person name="Mehta T."/>
            <person name="Meldrim J."/>
            <person name="Meneus L."/>
            <person name="Mihai O."/>
            <person name="Mihalev A."/>
            <person name="Mihova T."/>
            <person name="Mittelman R."/>
            <person name="Mlenga V."/>
            <person name="Montmayeur A."/>
            <person name="Mulrain L."/>
            <person name="Navidi A."/>
            <person name="Naylor J."/>
            <person name="Negash T."/>
            <person name="Nguyen T."/>
            <person name="Nguyen N."/>
            <person name="Nicol R."/>
            <person name="Norbu C."/>
            <person name="Norbu N."/>
            <person name="Novod N."/>
            <person name="O'Neill B."/>
            <person name="Osman S."/>
            <person name="Markiewicz E."/>
            <person name="Oyono O.L."/>
            <person name="Patti C."/>
            <person name="Phunkhang P."/>
            <person name="Pierre F."/>
            <person name="Priest M."/>
            <person name="Raghuraman S."/>
            <person name="Rege F."/>
            <person name="Reyes R."/>
            <person name="Rise C."/>
            <person name="Rogov P."/>
            <person name="Ross K."/>
            <person name="Ryan E."/>
            <person name="Settipalli S."/>
            <person name="Shea T."/>
            <person name="Sherpa N."/>
            <person name="Shi L."/>
            <person name="Shih D."/>
            <person name="Sparrow T."/>
            <person name="Spaulding J."/>
            <person name="Stalker J."/>
            <person name="Stange-Thomann N."/>
            <person name="Stavropoulos S."/>
            <person name="Stone C."/>
            <person name="Strader C."/>
            <person name="Tesfaye S."/>
            <person name="Thomson T."/>
            <person name="Thoulutsang Y."/>
            <person name="Thoulutsang D."/>
            <person name="Topham K."/>
            <person name="Topping I."/>
            <person name="Tsamla T."/>
            <person name="Vassiliev H."/>
            <person name="Vo A."/>
            <person name="Wangchuk T."/>
            <person name="Wangdi T."/>
            <person name="Weiand M."/>
            <person name="Wilkinson J."/>
            <person name="Wilson A."/>
            <person name="Yadav S."/>
            <person name="Young G."/>
            <person name="Yu Q."/>
            <person name="Zembek L."/>
            <person name="Zhong D."/>
            <person name="Zimmer A."/>
            <person name="Zwirko Z."/>
            <person name="Jaffe D.B."/>
            <person name="Alvarez P."/>
            <person name="Brockman W."/>
            <person name="Butler J."/>
            <person name="Chin C."/>
            <person name="Gnerre S."/>
            <person name="Grabherr M."/>
            <person name="Kleber M."/>
            <person name="Mauceli E."/>
            <person name="MacCallum I."/>
        </authorList>
    </citation>
    <scope>NUCLEOTIDE SEQUENCE [LARGE SCALE GENOMIC DNA]</scope>
    <source>
        <strain evidence="6">Tucson 14024-0371.13</strain>
    </source>
</reference>
<evidence type="ECO:0000256" key="3">
    <source>
        <dbReference type="SAM" id="MobiDB-lite"/>
    </source>
</evidence>
<accession>B3LYW1</accession>
<dbReference type="AlphaFoldDB" id="B3LYW1"/>
<feature type="compositionally biased region" description="Low complexity" evidence="3">
    <location>
        <begin position="311"/>
        <end position="320"/>
    </location>
</feature>
<dbReference type="Pfam" id="PF00076">
    <property type="entry name" value="RRM_1"/>
    <property type="match status" value="1"/>
</dbReference>
<dbReference type="EMBL" id="CH902617">
    <property type="protein sequence ID" value="EDV44077.1"/>
    <property type="molecule type" value="Genomic_DNA"/>
</dbReference>
<keyword evidence="6" id="KW-1185">Reference proteome</keyword>
<dbReference type="PhylomeDB" id="B3LYW1"/>
<feature type="compositionally biased region" description="Gly residues" evidence="3">
    <location>
        <begin position="297"/>
        <end position="310"/>
    </location>
</feature>
<name>B3LYW1_DROAN</name>
<evidence type="ECO:0000313" key="5">
    <source>
        <dbReference type="EMBL" id="EDV44077.1"/>
    </source>
</evidence>
<dbReference type="HOGENOM" id="CLU_724167_0_0_1"/>
<sequence length="391" mass="41005">MSTTAKVFVGSLPPGCKPEELRRLFANYGSVVECDVMNRCAFVHLANVDMADAAISALNGTNFKGQNIVVEAGRPKYGNGPRNGGGGRPSDGPTGSPNKRSNDSGNNFKRNNYREEGSSRFSGGNNFNKPNEFGPMRKEANYRQERSAPYSKGPSQQSQSKDGFRNNKFASGGNATKFGEGNRFSNNRFQQQRDQNGSRGFSNTSKGPPTGRRPNFKNSPTSAYGGGGSQSDFSTGSNAGGSNGGSRGPDNNVRQDRRGFALPVEHQHQGFNRFANGPINSGNRGDAGANGLSSPHGGRGFFNGGAGMNGRRGSNGPPGNEYNNQEGGRGSSNRGGVAAGGGGGKGHLNGLQAYHTEFPPLGSGGGSNGPTQRNRFNGPRPGPNMGGNRRF</sequence>
<dbReference type="OrthoDB" id="1879688at2759"/>
<dbReference type="InterPro" id="IPR012677">
    <property type="entry name" value="Nucleotide-bd_a/b_plait_sf"/>
</dbReference>